<feature type="domain" description="DUF753" evidence="2">
    <location>
        <begin position="510"/>
        <end position="581"/>
    </location>
</feature>
<protein>
    <recommendedName>
        <fullName evidence="2">DUF753 domain-containing protein</fullName>
    </recommendedName>
</protein>
<proteinExistence type="predicted"/>
<feature type="signal peptide" evidence="1">
    <location>
        <begin position="1"/>
        <end position="18"/>
    </location>
</feature>
<dbReference type="PANTHER" id="PTHR21721">
    <property type="entry name" value="GH09876P-RELATED"/>
    <property type="match status" value="1"/>
</dbReference>
<name>A0A182QYB6_9DIPT</name>
<accession>A0A182QYB6</accession>
<dbReference type="InterPro" id="IPR008472">
    <property type="entry name" value="DUF753"/>
</dbReference>
<feature type="domain" description="DUF753" evidence="2">
    <location>
        <begin position="121"/>
        <end position="199"/>
    </location>
</feature>
<reference evidence="4" key="1">
    <citation type="submission" date="2014-01" db="EMBL/GenBank/DDBJ databases">
        <title>The Genome Sequence of Anopheles farauti FAR1 (V2).</title>
        <authorList>
            <consortium name="The Broad Institute Genomics Platform"/>
            <person name="Neafsey D.E."/>
            <person name="Besansky N."/>
            <person name="Howell P."/>
            <person name="Walton C."/>
            <person name="Young S.K."/>
            <person name="Zeng Q."/>
            <person name="Gargeya S."/>
            <person name="Fitzgerald M."/>
            <person name="Haas B."/>
            <person name="Abouelleil A."/>
            <person name="Allen A.W."/>
            <person name="Alvarado L."/>
            <person name="Arachchi H.M."/>
            <person name="Berlin A.M."/>
            <person name="Chapman S.B."/>
            <person name="Gainer-Dewar J."/>
            <person name="Goldberg J."/>
            <person name="Griggs A."/>
            <person name="Gujja S."/>
            <person name="Hansen M."/>
            <person name="Howarth C."/>
            <person name="Imamovic A."/>
            <person name="Ireland A."/>
            <person name="Larimer J."/>
            <person name="McCowan C."/>
            <person name="Murphy C."/>
            <person name="Pearson M."/>
            <person name="Poon T.W."/>
            <person name="Priest M."/>
            <person name="Roberts A."/>
            <person name="Saif S."/>
            <person name="Shea T."/>
            <person name="Sisk P."/>
            <person name="Sykes S."/>
            <person name="Wortman J."/>
            <person name="Nusbaum C."/>
            <person name="Birren B."/>
        </authorList>
    </citation>
    <scope>NUCLEOTIDE SEQUENCE [LARGE SCALE GENOMIC DNA]</scope>
    <source>
        <strain evidence="4">FAR1</strain>
    </source>
</reference>
<feature type="domain" description="DUF753" evidence="2">
    <location>
        <begin position="590"/>
        <end position="662"/>
    </location>
</feature>
<dbReference type="PANTHER" id="PTHR21721:SF25">
    <property type="entry name" value="LP18071P"/>
    <property type="match status" value="1"/>
</dbReference>
<dbReference type="Proteomes" id="UP000075886">
    <property type="component" value="Unassembled WGS sequence"/>
</dbReference>
<keyword evidence="1" id="KW-0732">Signal</keyword>
<organism evidence="3 4">
    <name type="scientific">Anopheles farauti</name>
    <dbReference type="NCBI Taxonomy" id="69004"/>
    <lineage>
        <taxon>Eukaryota</taxon>
        <taxon>Metazoa</taxon>
        <taxon>Ecdysozoa</taxon>
        <taxon>Arthropoda</taxon>
        <taxon>Hexapoda</taxon>
        <taxon>Insecta</taxon>
        <taxon>Pterygota</taxon>
        <taxon>Neoptera</taxon>
        <taxon>Endopterygota</taxon>
        <taxon>Diptera</taxon>
        <taxon>Nematocera</taxon>
        <taxon>Culicoidea</taxon>
        <taxon>Culicidae</taxon>
        <taxon>Anophelinae</taxon>
        <taxon>Anopheles</taxon>
    </lineage>
</organism>
<feature type="chain" id="PRO_5008133579" description="DUF753 domain-containing protein" evidence="1">
    <location>
        <begin position="19"/>
        <end position="801"/>
    </location>
</feature>
<feature type="domain" description="DUF753" evidence="2">
    <location>
        <begin position="289"/>
        <end position="365"/>
    </location>
</feature>
<dbReference type="VEuPathDB" id="VectorBase:AFAF019327"/>
<evidence type="ECO:0000313" key="4">
    <source>
        <dbReference type="Proteomes" id="UP000075886"/>
    </source>
</evidence>
<keyword evidence="4" id="KW-1185">Reference proteome</keyword>
<dbReference type="Pfam" id="PF05444">
    <property type="entry name" value="DUF753"/>
    <property type="match status" value="7"/>
</dbReference>
<reference evidence="3" key="2">
    <citation type="submission" date="2020-05" db="UniProtKB">
        <authorList>
            <consortium name="EnsemblMetazoa"/>
        </authorList>
    </citation>
    <scope>IDENTIFICATION</scope>
    <source>
        <strain evidence="3">FAR1</strain>
    </source>
</reference>
<sequence length="801" mass="87039">MVSFNLLLYTIAIVSTFGQTVVENSSHENETLTGDAVKADTFYCHTCVSSSFKDCVWNPYTSLTKVCEEGDRACATVILPDGHTFRGCSQDEECAAAGEACILCDTFSGCNIDRFPVDRLKCNICQSSLSNSCKALPYPRQFEKLCVRYVAGDACVTVFDGFHVAYRDCLSGVSEEDQSKCDASEPSVECVTCARLNCNTAKVRQDDRCLQCTSNMTHCSSGLRTATVCSTPSDGKCFSRVEENGYLVRGCLADILDPEFVTNCTSNGRECNVCDGPGCNAAFLPTNTLSCAQCDSKQELACAQEQQDDVAGKYCRRHVQNDRCYVRTDTDGSLQRGCLSDLTDETLCDTSDAGSCNVCDASNCNSFVYPSNRLSCYQCNGWHSATCNVDQRSLETGEPFRCRLHRSQDGCYTKLYSDKVDLTLAALSSNIVGCYSCVSSQSKDCVWNPTGESLKICQATNYTCATVLLPDGHTYRGCALDAECIAAGDQCVRCAGDSICNNQTVPANRLSCNVCSTNLTSSCQTAGSGQFEKRCVRHLPDDRCVTVFDGFNVTYRDCLSAVPREDHQKFHVVTCAGANCNTGRVRDDDRCLQCTSNMTQCADGTWIATPCAKPSGSKCYARLDEGGYLLRGCASDLSDPLLLARCGREDRKCVVCEGAGCNAQIFTTSSRSCLRCDSRFNPDCLRPVRFGSVMENCPRYVMDDRCYVRSNTDGSVSRGCVSDLTPGTSSCEAGSCIMRGCLSDLAHEVNPCAGLKPNECYVCYTAGCNFQGDIVHKSAGSTTNLHPWLMILCTLLFAHVL</sequence>
<feature type="domain" description="DUF753" evidence="2">
    <location>
        <begin position="434"/>
        <end position="501"/>
    </location>
</feature>
<feature type="domain" description="DUF753" evidence="2">
    <location>
        <begin position="672"/>
        <end position="733"/>
    </location>
</feature>
<feature type="domain" description="DUF753" evidence="2">
    <location>
        <begin position="208"/>
        <end position="280"/>
    </location>
</feature>
<dbReference type="EnsemblMetazoa" id="AFAF019327-RA">
    <property type="protein sequence ID" value="AFAF019327-PA"/>
    <property type="gene ID" value="AFAF019327"/>
</dbReference>
<evidence type="ECO:0000313" key="3">
    <source>
        <dbReference type="EnsemblMetazoa" id="AFAF019327-PA"/>
    </source>
</evidence>
<dbReference type="AlphaFoldDB" id="A0A182QYB6"/>
<dbReference type="EMBL" id="AXCN02001805">
    <property type="status" value="NOT_ANNOTATED_CDS"/>
    <property type="molecule type" value="Genomic_DNA"/>
</dbReference>
<evidence type="ECO:0000256" key="1">
    <source>
        <dbReference type="SAM" id="SignalP"/>
    </source>
</evidence>
<evidence type="ECO:0000259" key="2">
    <source>
        <dbReference type="Pfam" id="PF05444"/>
    </source>
</evidence>